<dbReference type="RefSeq" id="WP_284283740.1">
    <property type="nucleotide sequence ID" value="NZ_BSUJ01000001.1"/>
</dbReference>
<dbReference type="InterPro" id="IPR041657">
    <property type="entry name" value="HTH_17"/>
</dbReference>
<dbReference type="EMBL" id="BSUJ01000001">
    <property type="protein sequence ID" value="GMA18681.1"/>
    <property type="molecule type" value="Genomic_DNA"/>
</dbReference>
<keyword evidence="3" id="KW-1185">Reference proteome</keyword>
<feature type="domain" description="Helix-turn-helix" evidence="1">
    <location>
        <begin position="56"/>
        <end position="101"/>
    </location>
</feature>
<evidence type="ECO:0000259" key="1">
    <source>
        <dbReference type="Pfam" id="PF12728"/>
    </source>
</evidence>
<dbReference type="InterPro" id="IPR009061">
    <property type="entry name" value="DNA-bd_dom_put_sf"/>
</dbReference>
<dbReference type="NCBIfam" id="TIGR01764">
    <property type="entry name" value="excise"/>
    <property type="match status" value="1"/>
</dbReference>
<protein>
    <recommendedName>
        <fullName evidence="1">Helix-turn-helix domain-containing protein</fullName>
    </recommendedName>
</protein>
<dbReference type="Proteomes" id="UP001157109">
    <property type="component" value="Unassembled WGS sequence"/>
</dbReference>
<dbReference type="Pfam" id="PF12728">
    <property type="entry name" value="HTH_17"/>
    <property type="match status" value="1"/>
</dbReference>
<gene>
    <name evidence="2" type="ORF">GCM10025862_07020</name>
</gene>
<name>A0ABQ6HJL0_9MICO</name>
<reference evidence="3" key="1">
    <citation type="journal article" date="2019" name="Int. J. Syst. Evol. Microbiol.">
        <title>The Global Catalogue of Microorganisms (GCM) 10K type strain sequencing project: providing services to taxonomists for standard genome sequencing and annotation.</title>
        <authorList>
            <consortium name="The Broad Institute Genomics Platform"/>
            <consortium name="The Broad Institute Genome Sequencing Center for Infectious Disease"/>
            <person name="Wu L."/>
            <person name="Ma J."/>
        </authorList>
    </citation>
    <scope>NUCLEOTIDE SEQUENCE [LARGE SCALE GENOMIC DNA]</scope>
    <source>
        <strain evidence="3">NBRC 105830</strain>
    </source>
</reference>
<comment type="caution">
    <text evidence="2">The sequence shown here is derived from an EMBL/GenBank/DDBJ whole genome shotgun (WGS) entry which is preliminary data.</text>
</comment>
<sequence length="134" mass="15141">MKTLVADSIPNDQLDQLEAFARQQTSREMKDVLLALSRCIRDGSDVVVRGGTKTVLLTPAEVADRLGMSRTHVYKLLDRGEIPFERVGRDRRIHLEDLAAYEFKRQSARRVLAEQFARQNSSEADAISELADLL</sequence>
<proteinExistence type="predicted"/>
<evidence type="ECO:0000313" key="2">
    <source>
        <dbReference type="EMBL" id="GMA18681.1"/>
    </source>
</evidence>
<evidence type="ECO:0000313" key="3">
    <source>
        <dbReference type="Proteomes" id="UP001157109"/>
    </source>
</evidence>
<dbReference type="InterPro" id="IPR010093">
    <property type="entry name" value="SinI_DNA-bd"/>
</dbReference>
<accession>A0ABQ6HJL0</accession>
<organism evidence="2 3">
    <name type="scientific">Arsenicicoccus piscis</name>
    <dbReference type="NCBI Taxonomy" id="673954"/>
    <lineage>
        <taxon>Bacteria</taxon>
        <taxon>Bacillati</taxon>
        <taxon>Actinomycetota</taxon>
        <taxon>Actinomycetes</taxon>
        <taxon>Micrococcales</taxon>
        <taxon>Intrasporangiaceae</taxon>
        <taxon>Arsenicicoccus</taxon>
    </lineage>
</organism>
<dbReference type="SUPFAM" id="SSF46955">
    <property type="entry name" value="Putative DNA-binding domain"/>
    <property type="match status" value="1"/>
</dbReference>